<gene>
    <name evidence="2" type="ORF">NIES80_25030</name>
</gene>
<proteinExistence type="predicted"/>
<evidence type="ECO:0000313" key="2">
    <source>
        <dbReference type="EMBL" id="GCL42795.1"/>
    </source>
</evidence>
<dbReference type="PANTHER" id="PTHR35509:SF1">
    <property type="entry name" value="DOMAIN PROTEIN, PUTATIVE (DUF1995)-RELATED"/>
    <property type="match status" value="1"/>
</dbReference>
<dbReference type="AlphaFoldDB" id="A0A480ACE7"/>
<dbReference type="RefSeq" id="WP_137908355.1">
    <property type="nucleotide sequence ID" value="NZ_BJCF01000027.1"/>
</dbReference>
<organism evidence="2 3">
    <name type="scientific">Dolichospermum planctonicum</name>
    <dbReference type="NCBI Taxonomy" id="136072"/>
    <lineage>
        <taxon>Bacteria</taxon>
        <taxon>Bacillati</taxon>
        <taxon>Cyanobacteriota</taxon>
        <taxon>Cyanophyceae</taxon>
        <taxon>Nostocales</taxon>
        <taxon>Aphanizomenonaceae</taxon>
        <taxon>Dolichospermum</taxon>
    </lineage>
</organism>
<dbReference type="PANTHER" id="PTHR35509">
    <property type="entry name" value="DOMAIN PROTEIN, PUTATIVE (DUF1995)-RELATED"/>
    <property type="match status" value="1"/>
</dbReference>
<dbReference type="InterPro" id="IPR053021">
    <property type="entry name" value="Chloroplast_ADK"/>
</dbReference>
<name>A0A480ACE7_9CYAN</name>
<dbReference type="EMBL" id="BJCF01000027">
    <property type="protein sequence ID" value="GCL42795.1"/>
    <property type="molecule type" value="Genomic_DNA"/>
</dbReference>
<feature type="domain" description="DUF1995" evidence="1">
    <location>
        <begin position="5"/>
        <end position="218"/>
    </location>
</feature>
<reference evidence="3" key="1">
    <citation type="submission" date="2019-02" db="EMBL/GenBank/DDBJ databases">
        <title>Draft genome sequence of Dolichospermum planctonicum NIES-80.</title>
        <authorList>
            <person name="Yamaguchi H."/>
            <person name="Suzuki S."/>
            <person name="Kawachi M."/>
        </authorList>
    </citation>
    <scope>NUCLEOTIDE SEQUENCE [LARGE SCALE GENOMIC DNA]</scope>
    <source>
        <strain evidence="3">NIES-80</strain>
    </source>
</reference>
<dbReference type="Pfam" id="PF09353">
    <property type="entry name" value="DUF1995"/>
    <property type="match status" value="1"/>
</dbReference>
<dbReference type="OrthoDB" id="482920at2"/>
<protein>
    <recommendedName>
        <fullName evidence="1">DUF1995 domain-containing protein</fullName>
    </recommendedName>
</protein>
<comment type="caution">
    <text evidence="2">The sequence shown here is derived from an EMBL/GenBank/DDBJ whole genome shotgun (WGS) entry which is preliminary data.</text>
</comment>
<dbReference type="InterPro" id="IPR018962">
    <property type="entry name" value="DUF1995"/>
</dbReference>
<dbReference type="Proteomes" id="UP000299367">
    <property type="component" value="Unassembled WGS sequence"/>
</dbReference>
<accession>A0A480ACE7</accession>
<evidence type="ECO:0000259" key="1">
    <source>
        <dbReference type="Pfam" id="PF09353"/>
    </source>
</evidence>
<evidence type="ECO:0000313" key="3">
    <source>
        <dbReference type="Proteomes" id="UP000299367"/>
    </source>
</evidence>
<sequence length="253" mass="28131">MAELPKTLEDAIAQSCEAVKSAVADGIMRIQVELLFPELKFMTVAEQFLPLFTEYESGLKVFFADAGAAALARRDWTSAESNLGINLVREKILDIGTGRAASLAAKIQPEDEIFLFIAPTSVEVPQLEKLCEIIGERPVIMLTPRLEDSSIVGIGYTARETRRRFISTIESSYYIRAVDDQSALFRCYPGQWEVWLETEGEYQKVAELPKKPSGDELDAILMGGQKENTSDGTPTKKPSLFKSLQRFIKALSN</sequence>